<reference evidence="4 5" key="1">
    <citation type="journal article" date="2017" name="ISME J.">
        <title>Energy and carbon metabolisms in a deep terrestrial subsurface fluid microbial community.</title>
        <authorList>
            <person name="Momper L."/>
            <person name="Jungbluth S.P."/>
            <person name="Lee M.D."/>
            <person name="Amend J.P."/>
        </authorList>
    </citation>
    <scope>NUCLEOTIDE SEQUENCE [LARGE SCALE GENOMIC DNA]</scope>
    <source>
        <strain evidence="4">SURF_17</strain>
    </source>
</reference>
<dbReference type="GO" id="GO:0016887">
    <property type="term" value="F:ATP hydrolysis activity"/>
    <property type="evidence" value="ECO:0007669"/>
    <property type="project" value="TreeGrafter"/>
</dbReference>
<evidence type="ECO:0000259" key="3">
    <source>
        <dbReference type="Pfam" id="PF01656"/>
    </source>
</evidence>
<dbReference type="GO" id="GO:0005524">
    <property type="term" value="F:ATP binding"/>
    <property type="evidence" value="ECO:0007669"/>
    <property type="project" value="UniProtKB-KW"/>
</dbReference>
<dbReference type="SUPFAM" id="SSF52540">
    <property type="entry name" value="P-loop containing nucleoside triphosphate hydrolases"/>
    <property type="match status" value="1"/>
</dbReference>
<dbReference type="InterPro" id="IPR027417">
    <property type="entry name" value="P-loop_NTPase"/>
</dbReference>
<dbReference type="Pfam" id="PF01656">
    <property type="entry name" value="CbiA"/>
    <property type="match status" value="1"/>
</dbReference>
<gene>
    <name evidence="4" type="ORF">C4532_10120</name>
</gene>
<dbReference type="PIRSF" id="PIRSF003092">
    <property type="entry name" value="MinD"/>
    <property type="match status" value="1"/>
</dbReference>
<keyword evidence="2" id="KW-0067">ATP-binding</keyword>
<dbReference type="EMBL" id="QZKI01000077">
    <property type="protein sequence ID" value="RJP69880.1"/>
    <property type="molecule type" value="Genomic_DNA"/>
</dbReference>
<dbReference type="Gene3D" id="3.40.50.300">
    <property type="entry name" value="P-loop containing nucleotide triphosphate hydrolases"/>
    <property type="match status" value="1"/>
</dbReference>
<dbReference type="PANTHER" id="PTHR43384:SF4">
    <property type="entry name" value="CELLULOSE BIOSYNTHESIS PROTEIN BCSQ-RELATED"/>
    <property type="match status" value="1"/>
</dbReference>
<dbReference type="AlphaFoldDB" id="A0A419EXS8"/>
<name>A0A419EXS8_9BACT</name>
<feature type="domain" description="CobQ/CobB/MinD/ParA nucleotide binding" evidence="3">
    <location>
        <begin position="22"/>
        <end position="238"/>
    </location>
</feature>
<dbReference type="GO" id="GO:0005829">
    <property type="term" value="C:cytosol"/>
    <property type="evidence" value="ECO:0007669"/>
    <property type="project" value="TreeGrafter"/>
</dbReference>
<dbReference type="CDD" id="cd02038">
    <property type="entry name" value="FlhG-like"/>
    <property type="match status" value="1"/>
</dbReference>
<dbReference type="InterPro" id="IPR025501">
    <property type="entry name" value="MinD_FleN"/>
</dbReference>
<evidence type="ECO:0000256" key="1">
    <source>
        <dbReference type="ARBA" id="ARBA00022741"/>
    </source>
</evidence>
<proteinExistence type="predicted"/>
<dbReference type="Proteomes" id="UP000285961">
    <property type="component" value="Unassembled WGS sequence"/>
</dbReference>
<dbReference type="InterPro" id="IPR002586">
    <property type="entry name" value="CobQ/CobB/MinD/ParA_Nub-bd_dom"/>
</dbReference>
<protein>
    <submittedName>
        <fullName evidence="4">MinD/ParA family protein</fullName>
    </submittedName>
</protein>
<sequence length="287" mass="31015">MSDQAEKLRALAAAHRAQPRVITVTSGKGGVGKSNIVINLAIAVSRMGKRVLVIDADLGLANVDILLGLKNTFNLQHAIDGKMKLRDIVVEGPAGIKVIPGSSGIPHIANMNRRRRQEFITSFKELEGEADMILIDTSAGMTRNVITFALLADDIILVTTPEPSAITDAYAMIKVIHAEKATARVGLVVNLTRSETQALEVADRIAQVSRQFLNFPVSVLGTMPTDPYVPRAVMQRQPWSELYPKAPATKAVKQMAARILNGEENSAVHGAGFIQRVSAFFKTNSQA</sequence>
<accession>A0A419EXS8</accession>
<dbReference type="InterPro" id="IPR033875">
    <property type="entry name" value="FlhG"/>
</dbReference>
<dbReference type="GO" id="GO:0009898">
    <property type="term" value="C:cytoplasmic side of plasma membrane"/>
    <property type="evidence" value="ECO:0007669"/>
    <property type="project" value="TreeGrafter"/>
</dbReference>
<keyword evidence="1" id="KW-0547">Nucleotide-binding</keyword>
<dbReference type="InterPro" id="IPR050625">
    <property type="entry name" value="ParA/MinD_ATPase"/>
</dbReference>
<evidence type="ECO:0000256" key="2">
    <source>
        <dbReference type="ARBA" id="ARBA00022840"/>
    </source>
</evidence>
<organism evidence="4 5">
    <name type="scientific">Candidatus Abyssobacteria bacterium SURF_17</name>
    <dbReference type="NCBI Taxonomy" id="2093361"/>
    <lineage>
        <taxon>Bacteria</taxon>
        <taxon>Pseudomonadati</taxon>
        <taxon>Candidatus Hydrogenedentota</taxon>
        <taxon>Candidatus Abyssobacteria</taxon>
    </lineage>
</organism>
<dbReference type="GO" id="GO:0051782">
    <property type="term" value="P:negative regulation of cell division"/>
    <property type="evidence" value="ECO:0007669"/>
    <property type="project" value="TreeGrafter"/>
</dbReference>
<evidence type="ECO:0000313" key="4">
    <source>
        <dbReference type="EMBL" id="RJP69880.1"/>
    </source>
</evidence>
<comment type="caution">
    <text evidence="4">The sequence shown here is derived from an EMBL/GenBank/DDBJ whole genome shotgun (WGS) entry which is preliminary data.</text>
</comment>
<dbReference type="PANTHER" id="PTHR43384">
    <property type="entry name" value="SEPTUM SITE-DETERMINING PROTEIN MIND HOMOLOG, CHLOROPLASTIC-RELATED"/>
    <property type="match status" value="1"/>
</dbReference>
<evidence type="ECO:0000313" key="5">
    <source>
        <dbReference type="Proteomes" id="UP000285961"/>
    </source>
</evidence>